<reference evidence="2 3" key="1">
    <citation type="submission" date="2023-03" db="EMBL/GenBank/DDBJ databases">
        <title>Paludisphaera mucosa sp. nov. a novel planctomycete from northern fen.</title>
        <authorList>
            <person name="Ivanova A."/>
        </authorList>
    </citation>
    <scope>NUCLEOTIDE SEQUENCE [LARGE SCALE GENOMIC DNA]</scope>
    <source>
        <strain evidence="2 3">Pla2</strain>
    </source>
</reference>
<evidence type="ECO:0000313" key="3">
    <source>
        <dbReference type="Proteomes" id="UP001216907"/>
    </source>
</evidence>
<sequence>MRAFRIVSLSASILALTGALALFALPGCDGGGDGEQASPINKAESESQAKAYEQFALTKKGGRPPAKAAPKP</sequence>
<dbReference type="EMBL" id="JARRAG010000002">
    <property type="protein sequence ID" value="MDG3007866.1"/>
    <property type="molecule type" value="Genomic_DNA"/>
</dbReference>
<feature type="chain" id="PRO_5045958297" description="Lipoprotein" evidence="1">
    <location>
        <begin position="25"/>
        <end position="72"/>
    </location>
</feature>
<feature type="signal peptide" evidence="1">
    <location>
        <begin position="1"/>
        <end position="24"/>
    </location>
</feature>
<comment type="caution">
    <text evidence="2">The sequence shown here is derived from an EMBL/GenBank/DDBJ whole genome shotgun (WGS) entry which is preliminary data.</text>
</comment>
<proteinExistence type="predicted"/>
<dbReference type="RefSeq" id="WP_277864137.1">
    <property type="nucleotide sequence ID" value="NZ_JARRAG010000002.1"/>
</dbReference>
<evidence type="ECO:0008006" key="4">
    <source>
        <dbReference type="Google" id="ProtNLM"/>
    </source>
</evidence>
<evidence type="ECO:0000313" key="2">
    <source>
        <dbReference type="EMBL" id="MDG3007866.1"/>
    </source>
</evidence>
<keyword evidence="3" id="KW-1185">Reference proteome</keyword>
<evidence type="ECO:0000256" key="1">
    <source>
        <dbReference type="SAM" id="SignalP"/>
    </source>
</evidence>
<organism evidence="2 3">
    <name type="scientific">Paludisphaera mucosa</name>
    <dbReference type="NCBI Taxonomy" id="3030827"/>
    <lineage>
        <taxon>Bacteria</taxon>
        <taxon>Pseudomonadati</taxon>
        <taxon>Planctomycetota</taxon>
        <taxon>Planctomycetia</taxon>
        <taxon>Isosphaerales</taxon>
        <taxon>Isosphaeraceae</taxon>
        <taxon>Paludisphaera</taxon>
    </lineage>
</organism>
<gene>
    <name evidence="2" type="ORF">PZE19_29225</name>
</gene>
<keyword evidence="1" id="KW-0732">Signal</keyword>
<protein>
    <recommendedName>
        <fullName evidence="4">Lipoprotein</fullName>
    </recommendedName>
</protein>
<dbReference type="Proteomes" id="UP001216907">
    <property type="component" value="Unassembled WGS sequence"/>
</dbReference>
<name>A0ABT6FJW2_9BACT</name>
<accession>A0ABT6FJW2</accession>